<dbReference type="AlphaFoldDB" id="A0A920D125"/>
<reference evidence="2" key="1">
    <citation type="submission" date="2021-03" db="EMBL/GenBank/DDBJ databases">
        <title>Antimicrobial resistance genes in bacteria isolated from Japanese honey, and their potential for conferring macrolide and lincosamide resistance in the American foulbrood pathogen Paenibacillus larvae.</title>
        <authorList>
            <person name="Okamoto M."/>
            <person name="Kumagai M."/>
            <person name="Kanamori H."/>
            <person name="Takamatsu D."/>
        </authorList>
    </citation>
    <scope>NUCLEOTIDE SEQUENCE</scope>
    <source>
        <strain evidence="2">J40TS1</strain>
    </source>
</reference>
<dbReference type="EMBL" id="BOSE01000009">
    <property type="protein sequence ID" value="GIP18534.1"/>
    <property type="molecule type" value="Genomic_DNA"/>
</dbReference>
<dbReference type="SUPFAM" id="SSF46785">
    <property type="entry name" value="Winged helix' DNA-binding domain"/>
    <property type="match status" value="1"/>
</dbReference>
<proteinExistence type="predicted"/>
<accession>A0A920D125</accession>
<dbReference type="Proteomes" id="UP000683139">
    <property type="component" value="Unassembled WGS sequence"/>
</dbReference>
<organism evidence="2 3">
    <name type="scientific">Paenibacillus montaniterrae</name>
    <dbReference type="NCBI Taxonomy" id="429341"/>
    <lineage>
        <taxon>Bacteria</taxon>
        <taxon>Bacillati</taxon>
        <taxon>Bacillota</taxon>
        <taxon>Bacilli</taxon>
        <taxon>Bacillales</taxon>
        <taxon>Paenibacillaceae</taxon>
        <taxon>Paenibacillus</taxon>
    </lineage>
</organism>
<evidence type="ECO:0000313" key="2">
    <source>
        <dbReference type="EMBL" id="GIP18534.1"/>
    </source>
</evidence>
<keyword evidence="3" id="KW-1185">Reference proteome</keyword>
<dbReference type="PANTHER" id="PTHR33169:SF24">
    <property type="entry name" value="TRANSCRIPTIONAL REGULATOR, PADR FAMILY"/>
    <property type="match status" value="1"/>
</dbReference>
<dbReference type="Pfam" id="PF03551">
    <property type="entry name" value="PadR"/>
    <property type="match status" value="1"/>
</dbReference>
<dbReference type="InterPro" id="IPR036390">
    <property type="entry name" value="WH_DNA-bd_sf"/>
</dbReference>
<dbReference type="InterPro" id="IPR005149">
    <property type="entry name" value="Tscrpt_reg_PadR_N"/>
</dbReference>
<name>A0A920D125_9BACL</name>
<gene>
    <name evidence="2" type="ORF">J40TS1_41760</name>
</gene>
<dbReference type="Gene3D" id="1.10.10.10">
    <property type="entry name" value="Winged helix-like DNA-binding domain superfamily/Winged helix DNA-binding domain"/>
    <property type="match status" value="1"/>
</dbReference>
<protein>
    <submittedName>
        <fullName evidence="2">PadR family transcriptional regulator</fullName>
    </submittedName>
</protein>
<dbReference type="RefSeq" id="WP_213519089.1">
    <property type="nucleotide sequence ID" value="NZ_BOSE01000009.1"/>
</dbReference>
<evidence type="ECO:0000259" key="1">
    <source>
        <dbReference type="Pfam" id="PF03551"/>
    </source>
</evidence>
<comment type="caution">
    <text evidence="2">The sequence shown here is derived from an EMBL/GenBank/DDBJ whole genome shotgun (WGS) entry which is preliminary data.</text>
</comment>
<dbReference type="InterPro" id="IPR036388">
    <property type="entry name" value="WH-like_DNA-bd_sf"/>
</dbReference>
<feature type="domain" description="Transcription regulator PadR N-terminal" evidence="1">
    <location>
        <begin position="16"/>
        <end position="85"/>
    </location>
</feature>
<dbReference type="InterPro" id="IPR052509">
    <property type="entry name" value="Metal_resp_DNA-bind_regulator"/>
</dbReference>
<dbReference type="PANTHER" id="PTHR33169">
    <property type="entry name" value="PADR-FAMILY TRANSCRIPTIONAL REGULATOR"/>
    <property type="match status" value="1"/>
</dbReference>
<evidence type="ECO:0000313" key="3">
    <source>
        <dbReference type="Proteomes" id="UP000683139"/>
    </source>
</evidence>
<sequence>MDIHVQFKKGALELCVLVLIHRKPCYGFELAQQVSQYIQVAEGALYPLLRRLVADGHCSTYLQESNEGPPRKYYVLTPEGEQYMNAMVEEWNKFVSSVSKLLKEGAANE</sequence>